<evidence type="ECO:0000313" key="2">
    <source>
        <dbReference type="Proteomes" id="UP001334084"/>
    </source>
</evidence>
<protein>
    <submittedName>
        <fullName evidence="1">Uncharacterized protein</fullName>
    </submittedName>
</protein>
<dbReference type="Proteomes" id="UP001334084">
    <property type="component" value="Chromosome 8"/>
</dbReference>
<keyword evidence="2" id="KW-1185">Reference proteome</keyword>
<sequence length="89" mass="10368">MYSTFLITELLDEDIVDGVVSTYDKRSENGRKTKPYFFKPISSEEKQSVKKTLSDYRVMHYKETNLVDLVYSGNVILKKTFVLDAKKAY</sequence>
<dbReference type="EMBL" id="CP142733">
    <property type="protein sequence ID" value="WUR04339.1"/>
    <property type="molecule type" value="Genomic_DNA"/>
</dbReference>
<evidence type="ECO:0000313" key="1">
    <source>
        <dbReference type="EMBL" id="WUR04339.1"/>
    </source>
</evidence>
<name>A0AAX4JE90_9MICR</name>
<dbReference type="KEGG" id="vnx:VNE69_08096"/>
<organism evidence="1 2">
    <name type="scientific">Vairimorpha necatrix</name>
    <dbReference type="NCBI Taxonomy" id="6039"/>
    <lineage>
        <taxon>Eukaryota</taxon>
        <taxon>Fungi</taxon>
        <taxon>Fungi incertae sedis</taxon>
        <taxon>Microsporidia</taxon>
        <taxon>Nosematidae</taxon>
        <taxon>Vairimorpha</taxon>
    </lineage>
</organism>
<reference evidence="1" key="1">
    <citation type="journal article" date="2024" name="BMC Genomics">
        <title>Functional annotation of a divergent genome using sequence and structure-based similarity.</title>
        <authorList>
            <person name="Svedberg D."/>
            <person name="Winiger R.R."/>
            <person name="Berg A."/>
            <person name="Sharma H."/>
            <person name="Tellgren-Roth C."/>
            <person name="Debrunner-Vossbrinck B.A."/>
            <person name="Vossbrinck C.R."/>
            <person name="Barandun J."/>
        </authorList>
    </citation>
    <scope>NUCLEOTIDE SEQUENCE</scope>
    <source>
        <strain evidence="1">Illinois isolate</strain>
    </source>
</reference>
<gene>
    <name evidence="1" type="ORF">VNE69_08096</name>
</gene>
<dbReference type="AlphaFoldDB" id="A0AAX4JE90"/>
<dbReference type="RefSeq" id="XP_065330484.1">
    <property type="nucleotide sequence ID" value="XM_065474412.1"/>
</dbReference>
<dbReference type="GeneID" id="90542172"/>
<accession>A0AAX4JE90</accession>
<proteinExistence type="predicted"/>